<keyword evidence="4" id="KW-1185">Reference proteome</keyword>
<evidence type="ECO:0000313" key="4">
    <source>
        <dbReference type="Proteomes" id="UP000278907"/>
    </source>
</evidence>
<dbReference type="RefSeq" id="WP_147452616.1">
    <property type="nucleotide sequence ID" value="NZ_RAWI01000620.1"/>
</dbReference>
<evidence type="ECO:0000313" key="3">
    <source>
        <dbReference type="EMBL" id="RKH90330.1"/>
    </source>
</evidence>
<dbReference type="Gene3D" id="2.60.34.10">
    <property type="entry name" value="Substrate Binding Domain Of DNAk, Chain A, domain 1"/>
    <property type="match status" value="1"/>
</dbReference>
<dbReference type="InterPro" id="IPR013126">
    <property type="entry name" value="Hsp_70_fam"/>
</dbReference>
<dbReference type="SUPFAM" id="SSF53067">
    <property type="entry name" value="Actin-like ATPase domain"/>
    <property type="match status" value="2"/>
</dbReference>
<dbReference type="Proteomes" id="UP000278907">
    <property type="component" value="Unassembled WGS sequence"/>
</dbReference>
<accession>A0ABX9Q721</accession>
<keyword evidence="2" id="KW-0067">ATP-binding</keyword>
<feature type="non-terminal residue" evidence="3">
    <location>
        <position position="1"/>
    </location>
</feature>
<dbReference type="SUPFAM" id="SSF100920">
    <property type="entry name" value="Heat shock protein 70kD (HSP70), peptide-binding domain"/>
    <property type="match status" value="1"/>
</dbReference>
<dbReference type="PANTHER" id="PTHR19375">
    <property type="entry name" value="HEAT SHOCK PROTEIN 70KDA"/>
    <property type="match status" value="1"/>
</dbReference>
<evidence type="ECO:0000256" key="2">
    <source>
        <dbReference type="ARBA" id="ARBA00022840"/>
    </source>
</evidence>
<gene>
    <name evidence="3" type="ORF">D7Y13_39930</name>
</gene>
<dbReference type="Gene3D" id="3.30.420.40">
    <property type="match status" value="2"/>
</dbReference>
<dbReference type="PRINTS" id="PR00301">
    <property type="entry name" value="HEATSHOCK70"/>
</dbReference>
<proteinExistence type="predicted"/>
<dbReference type="InterPro" id="IPR043129">
    <property type="entry name" value="ATPase_NBD"/>
</dbReference>
<evidence type="ECO:0000256" key="1">
    <source>
        <dbReference type="ARBA" id="ARBA00022741"/>
    </source>
</evidence>
<comment type="caution">
    <text evidence="3">The sequence shown here is derived from an EMBL/GenBank/DDBJ whole genome shotgun (WGS) entry which is preliminary data.</text>
</comment>
<dbReference type="Gene3D" id="3.90.640.10">
    <property type="entry name" value="Actin, Chain A, domain 4"/>
    <property type="match status" value="1"/>
</dbReference>
<name>A0ABX9Q721_9BACT</name>
<dbReference type="InterPro" id="IPR029047">
    <property type="entry name" value="HSP70_peptide-bd_sf"/>
</dbReference>
<protein>
    <submittedName>
        <fullName evidence="3">Hsp70 family protein</fullName>
    </submittedName>
</protein>
<keyword evidence="1" id="KW-0547">Nucleotide-binding</keyword>
<sequence>LGLRARSPHLRWLAPQLPFPIATDLRGDAGVELGGRVVGPALFTTLLLRELHQAATAFLGRKVTRAVLCAPSHFTERQRAALRDAALEAGLDVRRMLTNSAAAALAYAHGRGMARKRVLVVDLGGGGLEVCVVQVTGDDLEVVTTGGDPTLGGMDFDARIAEALVGESSEQGQPRPEHPLDWLPLRAIAEATKETLSTQDSVDVVLPSGRGPTLDRERVEALTADLAQRVVAVTREVLESNALSPQGLDAVVLVGGQGRSPLVRRRLEESLGVPVREDVDARSAGVRGAAMLGHALLLAEVGKPAASVSEVLTSPIGVAEHAGTFRRVLERNTRLPTSKTLVLPVAAPGPLVLAFFQGTAQAVAENEWLGALCLTVERPGEVEVHLELSTDGTLAFSATLPGGKRQPVTLATEDLDDAAREALVARSPFLTEPESRPGGLLSGLKKLFGRR</sequence>
<reference evidence="3 4" key="1">
    <citation type="submission" date="2018-09" db="EMBL/GenBank/DDBJ databases">
        <authorList>
            <person name="Livingstone P.G."/>
            <person name="Whitworth D.E."/>
        </authorList>
    </citation>
    <scope>NUCLEOTIDE SEQUENCE [LARGE SCALE GENOMIC DNA]</scope>
    <source>
        <strain evidence="3 4">CA031B</strain>
    </source>
</reference>
<organism evidence="3 4">
    <name type="scientific">Corallococcus praedator</name>
    <dbReference type="NCBI Taxonomy" id="2316724"/>
    <lineage>
        <taxon>Bacteria</taxon>
        <taxon>Pseudomonadati</taxon>
        <taxon>Myxococcota</taxon>
        <taxon>Myxococcia</taxon>
        <taxon>Myxococcales</taxon>
        <taxon>Cystobacterineae</taxon>
        <taxon>Myxococcaceae</taxon>
        <taxon>Corallococcus</taxon>
    </lineage>
</organism>
<dbReference type="EMBL" id="RAWI01000620">
    <property type="protein sequence ID" value="RKH90330.1"/>
    <property type="molecule type" value="Genomic_DNA"/>
</dbReference>
<dbReference type="Pfam" id="PF00012">
    <property type="entry name" value="HSP70"/>
    <property type="match status" value="1"/>
</dbReference>